<evidence type="ECO:0000313" key="7">
    <source>
        <dbReference type="Proteomes" id="UP001500213"/>
    </source>
</evidence>
<dbReference type="InterPro" id="IPR036188">
    <property type="entry name" value="FAD/NAD-bd_sf"/>
</dbReference>
<comment type="cofactor">
    <cofactor evidence="1">
        <name>FAD</name>
        <dbReference type="ChEBI" id="CHEBI:57692"/>
    </cofactor>
</comment>
<feature type="domain" description="Glucose-methanol-choline oxidoreductase N-terminal" evidence="5">
    <location>
        <begin position="266"/>
        <end position="280"/>
    </location>
</feature>
<dbReference type="RefSeq" id="WP_344776068.1">
    <property type="nucleotide sequence ID" value="NZ_BAABBX010000014.1"/>
</dbReference>
<keyword evidence="3" id="KW-0285">Flavoprotein</keyword>
<sequence>MTDASAEPAVDVIVVGGGSAGSVLAARLSEDDGRRVLLLEAGPVPRRADAFPAEVLDAGRVAGARAGLPVNWRIPGELTPGRPFVSTRGRILGGSSATNGGYFIRPRLADFAEWARAGGDAWSYEGALPLLVGLERDLDFGALAEHGDAGPITVARDPLEHPAARAFAAASAELGFPADPDKNAQGRPGFGPVPSNAVGGVRQNAGLVFVLPALARANLTVRGDTLVTRVLLEHGRAVGVVARPANGSGSGGERVIRAGQVVLAAGAIRSPQLLLLSGIGPRDELAAHGLPVAVHAPGVGTALSDHPQLLMGWRPREAVPAPSGRWMGGVLHAGPAGGELEVLQSLRPMSEVTGSATSDDVLPLLVSVTTPARTGRLRLRSADPGDSPLLDYRYLGSADDRARWRDATRLVAGVLDAAAIRADARATTAPEASALADDDALDAWVIARLGTAMHSAGTASFAGPSPVVDPGGRVLAVPGLRVGDASILPAAPRRGTAVAALLAGEIVAAAMRSDG</sequence>
<dbReference type="SUPFAM" id="SSF51905">
    <property type="entry name" value="FAD/NAD(P)-binding domain"/>
    <property type="match status" value="1"/>
</dbReference>
<dbReference type="InterPro" id="IPR000172">
    <property type="entry name" value="GMC_OxRdtase_N"/>
</dbReference>
<dbReference type="Gene3D" id="3.50.50.60">
    <property type="entry name" value="FAD/NAD(P)-binding domain"/>
    <property type="match status" value="1"/>
</dbReference>
<keyword evidence="7" id="KW-1185">Reference proteome</keyword>
<dbReference type="Proteomes" id="UP001500213">
    <property type="component" value="Unassembled WGS sequence"/>
</dbReference>
<dbReference type="InterPro" id="IPR007867">
    <property type="entry name" value="GMC_OxRtase_C"/>
</dbReference>
<evidence type="ECO:0000256" key="2">
    <source>
        <dbReference type="ARBA" id="ARBA00010790"/>
    </source>
</evidence>
<name>A0ABP8ASY0_9MICO</name>
<dbReference type="PIRSF" id="PIRSF000137">
    <property type="entry name" value="Alcohol_oxidase"/>
    <property type="match status" value="1"/>
</dbReference>
<dbReference type="Gene3D" id="3.30.410.40">
    <property type="match status" value="1"/>
</dbReference>
<accession>A0ABP8ASY0</accession>
<dbReference type="PROSITE" id="PS00624">
    <property type="entry name" value="GMC_OXRED_2"/>
    <property type="match status" value="1"/>
</dbReference>
<gene>
    <name evidence="6" type="ORF">GCM10022288_18180</name>
</gene>
<evidence type="ECO:0000256" key="1">
    <source>
        <dbReference type="ARBA" id="ARBA00001974"/>
    </source>
</evidence>
<evidence type="ECO:0000256" key="4">
    <source>
        <dbReference type="ARBA" id="ARBA00022827"/>
    </source>
</evidence>
<dbReference type="SUPFAM" id="SSF54373">
    <property type="entry name" value="FAD-linked reductases, C-terminal domain"/>
    <property type="match status" value="1"/>
</dbReference>
<organism evidence="6 7">
    <name type="scientific">Gryllotalpicola kribbensis</name>
    <dbReference type="NCBI Taxonomy" id="993084"/>
    <lineage>
        <taxon>Bacteria</taxon>
        <taxon>Bacillati</taxon>
        <taxon>Actinomycetota</taxon>
        <taxon>Actinomycetes</taxon>
        <taxon>Micrococcales</taxon>
        <taxon>Microbacteriaceae</taxon>
        <taxon>Gryllotalpicola</taxon>
    </lineage>
</organism>
<proteinExistence type="inferred from homology"/>
<comment type="similarity">
    <text evidence="2">Belongs to the GMC oxidoreductase family.</text>
</comment>
<keyword evidence="4" id="KW-0274">FAD</keyword>
<dbReference type="PANTHER" id="PTHR11552:SF147">
    <property type="entry name" value="CHOLINE DEHYDROGENASE, MITOCHONDRIAL"/>
    <property type="match status" value="1"/>
</dbReference>
<comment type="caution">
    <text evidence="6">The sequence shown here is derived from an EMBL/GenBank/DDBJ whole genome shotgun (WGS) entry which is preliminary data.</text>
</comment>
<evidence type="ECO:0000256" key="3">
    <source>
        <dbReference type="ARBA" id="ARBA00022630"/>
    </source>
</evidence>
<dbReference type="PANTHER" id="PTHR11552">
    <property type="entry name" value="GLUCOSE-METHANOL-CHOLINE GMC OXIDOREDUCTASE"/>
    <property type="match status" value="1"/>
</dbReference>
<dbReference type="EMBL" id="BAABBX010000014">
    <property type="protein sequence ID" value="GAA4189796.1"/>
    <property type="molecule type" value="Genomic_DNA"/>
</dbReference>
<evidence type="ECO:0000259" key="5">
    <source>
        <dbReference type="PROSITE" id="PS00624"/>
    </source>
</evidence>
<dbReference type="InterPro" id="IPR012132">
    <property type="entry name" value="GMC_OxRdtase"/>
</dbReference>
<dbReference type="Pfam" id="PF05199">
    <property type="entry name" value="GMC_oxred_C"/>
    <property type="match status" value="1"/>
</dbReference>
<dbReference type="Pfam" id="PF00732">
    <property type="entry name" value="GMC_oxred_N"/>
    <property type="match status" value="1"/>
</dbReference>
<evidence type="ECO:0000313" key="6">
    <source>
        <dbReference type="EMBL" id="GAA4189796.1"/>
    </source>
</evidence>
<reference evidence="7" key="1">
    <citation type="journal article" date="2019" name="Int. J. Syst. Evol. Microbiol.">
        <title>The Global Catalogue of Microorganisms (GCM) 10K type strain sequencing project: providing services to taxonomists for standard genome sequencing and annotation.</title>
        <authorList>
            <consortium name="The Broad Institute Genomics Platform"/>
            <consortium name="The Broad Institute Genome Sequencing Center for Infectious Disease"/>
            <person name="Wu L."/>
            <person name="Ma J."/>
        </authorList>
    </citation>
    <scope>NUCLEOTIDE SEQUENCE [LARGE SCALE GENOMIC DNA]</scope>
    <source>
        <strain evidence="7">JCM 17593</strain>
    </source>
</reference>
<protein>
    <submittedName>
        <fullName evidence="6">GMC family oxidoreductase N-terminal domain-containing protein</fullName>
    </submittedName>
</protein>